<feature type="region of interest" description="Disordered" evidence="1">
    <location>
        <begin position="629"/>
        <end position="665"/>
    </location>
</feature>
<name>A0A814SLX4_9BILA</name>
<feature type="region of interest" description="Disordered" evidence="1">
    <location>
        <begin position="846"/>
        <end position="875"/>
    </location>
</feature>
<keyword evidence="2" id="KW-0812">Transmembrane</keyword>
<dbReference type="Proteomes" id="UP000663891">
    <property type="component" value="Unassembled WGS sequence"/>
</dbReference>
<dbReference type="PANTHER" id="PTHR12436">
    <property type="entry name" value="80 KDA MCM3-ASSOCIATED PROTEIN"/>
    <property type="match status" value="1"/>
</dbReference>
<evidence type="ECO:0000259" key="3">
    <source>
        <dbReference type="Pfam" id="PF03399"/>
    </source>
</evidence>
<keyword evidence="2" id="KW-1133">Transmembrane helix</keyword>
<dbReference type="InterPro" id="IPR045107">
    <property type="entry name" value="SAC3/GANP/THP3"/>
</dbReference>
<dbReference type="EMBL" id="CAJNON010000258">
    <property type="protein sequence ID" value="CAF1148223.1"/>
    <property type="molecule type" value="Genomic_DNA"/>
</dbReference>
<dbReference type="Pfam" id="PF03399">
    <property type="entry name" value="SAC3_GANP"/>
    <property type="match status" value="1"/>
</dbReference>
<comment type="caution">
    <text evidence="4">The sequence shown here is derived from an EMBL/GenBank/DDBJ whole genome shotgun (WGS) entry which is preliminary data.</text>
</comment>
<proteinExistence type="predicted"/>
<accession>A0A814SLX4</accession>
<evidence type="ECO:0000256" key="2">
    <source>
        <dbReference type="SAM" id="Phobius"/>
    </source>
</evidence>
<dbReference type="InterPro" id="IPR005062">
    <property type="entry name" value="SAC3/GANP/THP3_conserved"/>
</dbReference>
<keyword evidence="2" id="KW-0472">Membrane</keyword>
<dbReference type="GO" id="GO:0005634">
    <property type="term" value="C:nucleus"/>
    <property type="evidence" value="ECO:0007669"/>
    <property type="project" value="TreeGrafter"/>
</dbReference>
<gene>
    <name evidence="4" type="ORF">VCS650_LOCUS22659</name>
</gene>
<feature type="domain" description="SAC3/GANP/THP3 conserved" evidence="3">
    <location>
        <begin position="60"/>
        <end position="275"/>
    </location>
</feature>
<sequence length="875" mass="100508">MCISFISSKSEETKRLEQRRNRFTNESTATINRPIKSINEPNQPLIGTCEKLEKNYLRLTSAPDPSTIRPLAILEKSFSFVIDKYKSNNDWSYVNSQLKSIRQDLMVQTIRNDFTVLVYEENARIALEMNDREQFIQCQTQLEILYDSGCNNTHLQEFLMYRLLYLLLLNDYKKVNKILIDIDQVTKSDDLNITLEFCSAFRRKNYNQLFILYKHLPRLACCLVNLFIDIYRKQIIEILIWAFLPTFPIEIVTTMLVYESNEICQEHLHSLGVKFLDNTMLIDYPLELVLNSTDSQGIFYCNSRVELTKQKNKLTASINHLGAIPPTFQFKTEPFNSTTIRIVITPNGYIGTSRISCHWDNNITYGQTVDLIIGEKPGIIQLKEPCKAYDYRYIQCIFNSPIIARAFRNGFPRLYKFSELNNDEFSYRHPPKYVNNTNNKTYNNELIFHFEPRDQNAIPKKTLMNVNMSISRFGSSVYQFSIEPVHTTLVDFELKDISCKKLTIQIKHNNTRSLNERLCSGHIRRVDDQKKISAIRDIAETSDQTILIDRLQLSTKYRICLRCYYKQTDESFKEKTCVTITTDACNRWVYVVVIAVGVLVLVISSIVFILKYYRGYKLCPAPSIQGSQRLRRTSSVPGYDPPSIPSDDDEEPGYSPVNSTTYLPVDNKDRPADSKYLGLFETEHGLAEYNEDESKVVVDARALRKRRQLSSSSYYISNINPYSSSYNPSVPLTYPSGSFYSGPSYGYGYPNQGTSGDQYYNTNYYGAGLGQYSPTYSSGVGQTYQYQNLGSTYGSGLNGYGPTGFNNQYANWNQGNSNQYYTGGTGNGLVNTGYYWNRKSGNIPFQGPPMDNRNLMEPDPRVFIENSPPNRPPGK</sequence>
<evidence type="ECO:0000313" key="4">
    <source>
        <dbReference type="EMBL" id="CAF1148223.1"/>
    </source>
</evidence>
<evidence type="ECO:0000256" key="1">
    <source>
        <dbReference type="SAM" id="MobiDB-lite"/>
    </source>
</evidence>
<dbReference type="PANTHER" id="PTHR12436:SF4">
    <property type="entry name" value="LEUKOCYTE RECEPTOR CLUSTER MEMBER 8"/>
    <property type="match status" value="1"/>
</dbReference>
<protein>
    <recommendedName>
        <fullName evidence="3">SAC3/GANP/THP3 conserved domain-containing protein</fullName>
    </recommendedName>
</protein>
<dbReference type="AlphaFoldDB" id="A0A814SLX4"/>
<evidence type="ECO:0000313" key="5">
    <source>
        <dbReference type="Proteomes" id="UP000663891"/>
    </source>
</evidence>
<feature type="transmembrane region" description="Helical" evidence="2">
    <location>
        <begin position="588"/>
        <end position="610"/>
    </location>
</feature>
<reference evidence="4" key="1">
    <citation type="submission" date="2021-02" db="EMBL/GenBank/DDBJ databases">
        <authorList>
            <person name="Nowell W R."/>
        </authorList>
    </citation>
    <scope>NUCLEOTIDE SEQUENCE</scope>
</reference>
<organism evidence="4 5">
    <name type="scientific">Adineta steineri</name>
    <dbReference type="NCBI Taxonomy" id="433720"/>
    <lineage>
        <taxon>Eukaryota</taxon>
        <taxon>Metazoa</taxon>
        <taxon>Spiralia</taxon>
        <taxon>Gnathifera</taxon>
        <taxon>Rotifera</taxon>
        <taxon>Eurotatoria</taxon>
        <taxon>Bdelloidea</taxon>
        <taxon>Adinetida</taxon>
        <taxon>Adinetidae</taxon>
        <taxon>Adineta</taxon>
    </lineage>
</organism>
<dbReference type="OrthoDB" id="199574at2759"/>
<dbReference type="Gene3D" id="1.25.40.990">
    <property type="match status" value="1"/>
</dbReference>